<protein>
    <recommendedName>
        <fullName evidence="4">DUF4402 domain-containing protein</fullName>
    </recommendedName>
</protein>
<proteinExistence type="predicted"/>
<comment type="caution">
    <text evidence="2">The sequence shown here is derived from an EMBL/GenBank/DDBJ whole genome shotgun (WGS) entry which is preliminary data.</text>
</comment>
<evidence type="ECO:0000313" key="3">
    <source>
        <dbReference type="Proteomes" id="UP001596163"/>
    </source>
</evidence>
<name>A0ABW0BZM9_9BACT</name>
<feature type="chain" id="PRO_5046045915" description="DUF4402 domain-containing protein" evidence="1">
    <location>
        <begin position="23"/>
        <end position="166"/>
    </location>
</feature>
<keyword evidence="1" id="KW-0732">Signal</keyword>
<dbReference type="RefSeq" id="WP_377916846.1">
    <property type="nucleotide sequence ID" value="NZ_JBHSKS010000014.1"/>
</dbReference>
<sequence>MRKKIVVVVVFLIGLVVSSVQAQNSTVSIRATAVVMENLQMITVRDMDLVSPPIVENRITVNPISSTYAGLFKILGSPNARIRINYTPRETLLEQNEGIGIVQAVYSLSAAPEDNQAASFLLTQGDAEVSIGQQGVVFLWLGAELDISQATMGNYVSEFVLEFEYI</sequence>
<evidence type="ECO:0000313" key="2">
    <source>
        <dbReference type="EMBL" id="MFC5193162.1"/>
    </source>
</evidence>
<organism evidence="2 3">
    <name type="scientific">Algoriphagus aquatilis</name>
    <dbReference type="NCBI Taxonomy" id="490186"/>
    <lineage>
        <taxon>Bacteria</taxon>
        <taxon>Pseudomonadati</taxon>
        <taxon>Bacteroidota</taxon>
        <taxon>Cytophagia</taxon>
        <taxon>Cytophagales</taxon>
        <taxon>Cyclobacteriaceae</taxon>
        <taxon>Algoriphagus</taxon>
    </lineage>
</organism>
<feature type="signal peptide" evidence="1">
    <location>
        <begin position="1"/>
        <end position="22"/>
    </location>
</feature>
<evidence type="ECO:0000256" key="1">
    <source>
        <dbReference type="SAM" id="SignalP"/>
    </source>
</evidence>
<evidence type="ECO:0008006" key="4">
    <source>
        <dbReference type="Google" id="ProtNLM"/>
    </source>
</evidence>
<accession>A0ABW0BZM9</accession>
<dbReference type="Proteomes" id="UP001596163">
    <property type="component" value="Unassembled WGS sequence"/>
</dbReference>
<gene>
    <name evidence="2" type="ORF">ACFPIK_15430</name>
</gene>
<keyword evidence="3" id="KW-1185">Reference proteome</keyword>
<reference evidence="3" key="1">
    <citation type="journal article" date="2019" name="Int. J. Syst. Evol. Microbiol.">
        <title>The Global Catalogue of Microorganisms (GCM) 10K type strain sequencing project: providing services to taxonomists for standard genome sequencing and annotation.</title>
        <authorList>
            <consortium name="The Broad Institute Genomics Platform"/>
            <consortium name="The Broad Institute Genome Sequencing Center for Infectious Disease"/>
            <person name="Wu L."/>
            <person name="Ma J."/>
        </authorList>
    </citation>
    <scope>NUCLEOTIDE SEQUENCE [LARGE SCALE GENOMIC DNA]</scope>
    <source>
        <strain evidence="3">CGMCC 1.7030</strain>
    </source>
</reference>
<dbReference type="EMBL" id="JBHSKS010000014">
    <property type="protein sequence ID" value="MFC5193162.1"/>
    <property type="molecule type" value="Genomic_DNA"/>
</dbReference>